<dbReference type="EMBL" id="WNYA01000010">
    <property type="protein sequence ID" value="KAG8553034.1"/>
    <property type="molecule type" value="Genomic_DNA"/>
</dbReference>
<feature type="chain" id="PRO_5043316630" description="Transmembrane protein" evidence="2">
    <location>
        <begin position="29"/>
        <end position="83"/>
    </location>
</feature>
<reference evidence="3" key="1">
    <citation type="thesis" date="2020" institute="ProQuest LLC" country="789 East Eisenhower Parkway, Ann Arbor, MI, USA">
        <title>Comparative Genomics and Chromosome Evolution.</title>
        <authorList>
            <person name="Mudd A.B."/>
        </authorList>
    </citation>
    <scope>NUCLEOTIDE SEQUENCE</scope>
    <source>
        <strain evidence="3">237g6f4</strain>
        <tissue evidence="3">Blood</tissue>
    </source>
</reference>
<evidence type="ECO:0000256" key="2">
    <source>
        <dbReference type="SAM" id="SignalP"/>
    </source>
</evidence>
<keyword evidence="4" id="KW-1185">Reference proteome</keyword>
<keyword evidence="2" id="KW-0732">Signal</keyword>
<feature type="transmembrane region" description="Helical" evidence="1">
    <location>
        <begin position="41"/>
        <end position="63"/>
    </location>
</feature>
<evidence type="ECO:0000256" key="1">
    <source>
        <dbReference type="SAM" id="Phobius"/>
    </source>
</evidence>
<evidence type="ECO:0000313" key="3">
    <source>
        <dbReference type="EMBL" id="KAG8553034.1"/>
    </source>
</evidence>
<evidence type="ECO:0000313" key="4">
    <source>
        <dbReference type="Proteomes" id="UP000824782"/>
    </source>
</evidence>
<feature type="signal peptide" evidence="2">
    <location>
        <begin position="1"/>
        <end position="28"/>
    </location>
</feature>
<keyword evidence="1" id="KW-1133">Transmembrane helix</keyword>
<protein>
    <recommendedName>
        <fullName evidence="5">Transmembrane protein</fullName>
    </recommendedName>
</protein>
<evidence type="ECO:0008006" key="5">
    <source>
        <dbReference type="Google" id="ProtNLM"/>
    </source>
</evidence>
<dbReference type="AlphaFoldDB" id="A0AAV6ZZQ8"/>
<proteinExistence type="predicted"/>
<name>A0AAV6ZZQ8_ENGPU</name>
<organism evidence="3 4">
    <name type="scientific">Engystomops pustulosus</name>
    <name type="common">Tungara frog</name>
    <name type="synonym">Physalaemus pustulosus</name>
    <dbReference type="NCBI Taxonomy" id="76066"/>
    <lineage>
        <taxon>Eukaryota</taxon>
        <taxon>Metazoa</taxon>
        <taxon>Chordata</taxon>
        <taxon>Craniata</taxon>
        <taxon>Vertebrata</taxon>
        <taxon>Euteleostomi</taxon>
        <taxon>Amphibia</taxon>
        <taxon>Batrachia</taxon>
        <taxon>Anura</taxon>
        <taxon>Neobatrachia</taxon>
        <taxon>Hyloidea</taxon>
        <taxon>Leptodactylidae</taxon>
        <taxon>Leiuperinae</taxon>
        <taxon>Engystomops</taxon>
    </lineage>
</organism>
<keyword evidence="1" id="KW-0472">Membrane</keyword>
<dbReference type="Proteomes" id="UP000824782">
    <property type="component" value="Unassembled WGS sequence"/>
</dbReference>
<gene>
    <name evidence="3" type="ORF">GDO81_003232</name>
</gene>
<keyword evidence="1" id="KW-0812">Transmembrane</keyword>
<sequence>MAAQKSITKTALWSLAVFAILSLHSADAQNCTYNNHHVPDWAIAIIVMVALLLLAMLCSCGIVPLMCKRGGNDCGGGCGCMGN</sequence>
<comment type="caution">
    <text evidence="3">The sequence shown here is derived from an EMBL/GenBank/DDBJ whole genome shotgun (WGS) entry which is preliminary data.</text>
</comment>
<accession>A0AAV6ZZQ8</accession>